<dbReference type="PANTHER" id="PTHR36576">
    <property type="entry name" value="UPF0654 PROTEIN C11D3.01C-RELATED"/>
    <property type="match status" value="1"/>
</dbReference>
<dbReference type="OrthoDB" id="5419162at2759"/>
<dbReference type="Proteomes" id="UP000320762">
    <property type="component" value="Unassembled WGS sequence"/>
</dbReference>
<sequence>MSQGKNPDRVAAGLKATINNPNVGEEAKDSASERLREMGADQPRSTAKSDYTRGVDAEDVDDEYVPGRDEERTGLSDYTEEPSRGVATGSTAGSGKDEGNVIRGYKATLHNPRVSDEAKDRAQEYLEEHGAA</sequence>
<protein>
    <submittedName>
        <fullName evidence="2">Conidiation protein 6-domain-containing protein</fullName>
    </submittedName>
</protein>
<feature type="compositionally biased region" description="Basic and acidic residues" evidence="1">
    <location>
        <begin position="25"/>
        <end position="39"/>
    </location>
</feature>
<gene>
    <name evidence="2" type="ORF">BD626DRAFT_477054</name>
</gene>
<feature type="compositionally biased region" description="Basic and acidic residues" evidence="1">
    <location>
        <begin position="65"/>
        <end position="74"/>
    </location>
</feature>
<dbReference type="PANTHER" id="PTHR36576:SF1">
    <property type="entry name" value="UPF0654 PROTEIN C11D3.01C-RELATED"/>
    <property type="match status" value="1"/>
</dbReference>
<dbReference type="GO" id="GO:0005737">
    <property type="term" value="C:cytoplasm"/>
    <property type="evidence" value="ECO:0007669"/>
    <property type="project" value="TreeGrafter"/>
</dbReference>
<organism evidence="2 3">
    <name type="scientific">Schizophyllum amplum</name>
    <dbReference type="NCBI Taxonomy" id="97359"/>
    <lineage>
        <taxon>Eukaryota</taxon>
        <taxon>Fungi</taxon>
        <taxon>Dikarya</taxon>
        <taxon>Basidiomycota</taxon>
        <taxon>Agaricomycotina</taxon>
        <taxon>Agaricomycetes</taxon>
        <taxon>Agaricomycetidae</taxon>
        <taxon>Agaricales</taxon>
        <taxon>Schizophyllaceae</taxon>
        <taxon>Schizophyllum</taxon>
    </lineage>
</organism>
<reference evidence="2 3" key="1">
    <citation type="journal article" date="2019" name="New Phytol.">
        <title>Comparative genomics reveals unique wood-decay strategies and fruiting body development in the Schizophyllaceae.</title>
        <authorList>
            <person name="Almasi E."/>
            <person name="Sahu N."/>
            <person name="Krizsan K."/>
            <person name="Balint B."/>
            <person name="Kovacs G.M."/>
            <person name="Kiss B."/>
            <person name="Cseklye J."/>
            <person name="Drula E."/>
            <person name="Henrissat B."/>
            <person name="Nagy I."/>
            <person name="Chovatia M."/>
            <person name="Adam C."/>
            <person name="LaButti K."/>
            <person name="Lipzen A."/>
            <person name="Riley R."/>
            <person name="Grigoriev I.V."/>
            <person name="Nagy L.G."/>
        </authorList>
    </citation>
    <scope>NUCLEOTIDE SEQUENCE [LARGE SCALE GENOMIC DNA]</scope>
    <source>
        <strain evidence="2 3">NL-1724</strain>
    </source>
</reference>
<evidence type="ECO:0000313" key="3">
    <source>
        <dbReference type="Proteomes" id="UP000320762"/>
    </source>
</evidence>
<evidence type="ECO:0000313" key="2">
    <source>
        <dbReference type="EMBL" id="TRM70330.1"/>
    </source>
</evidence>
<dbReference type="AlphaFoldDB" id="A0A550CZW0"/>
<dbReference type="InterPro" id="IPR052670">
    <property type="entry name" value="UPF0654_domain"/>
</dbReference>
<comment type="caution">
    <text evidence="2">The sequence shown here is derived from an EMBL/GenBank/DDBJ whole genome shotgun (WGS) entry which is preliminary data.</text>
</comment>
<name>A0A550CZW0_9AGAR</name>
<dbReference type="Pfam" id="PF10346">
    <property type="entry name" value="Con-6"/>
    <property type="match status" value="2"/>
</dbReference>
<feature type="compositionally biased region" description="Basic and acidic residues" evidence="1">
    <location>
        <begin position="113"/>
        <end position="132"/>
    </location>
</feature>
<dbReference type="InterPro" id="IPR018824">
    <property type="entry name" value="Conidiation-specific_6"/>
</dbReference>
<feature type="region of interest" description="Disordered" evidence="1">
    <location>
        <begin position="1"/>
        <end position="132"/>
    </location>
</feature>
<keyword evidence="3" id="KW-1185">Reference proteome</keyword>
<evidence type="ECO:0000256" key="1">
    <source>
        <dbReference type="SAM" id="MobiDB-lite"/>
    </source>
</evidence>
<dbReference type="EMBL" id="VDMD01000001">
    <property type="protein sequence ID" value="TRM70330.1"/>
    <property type="molecule type" value="Genomic_DNA"/>
</dbReference>
<proteinExistence type="predicted"/>
<accession>A0A550CZW0</accession>